<feature type="region of interest" description="Disordered" evidence="2">
    <location>
        <begin position="194"/>
        <end position="221"/>
    </location>
</feature>
<protein>
    <recommendedName>
        <fullName evidence="5">Sulfocyanin</fullName>
    </recommendedName>
</protein>
<dbReference type="InterPro" id="IPR008972">
    <property type="entry name" value="Cupredoxin"/>
</dbReference>
<organism evidence="3 4">
    <name type="scientific">Mycolicibacterium chlorophenolicum</name>
    <dbReference type="NCBI Taxonomy" id="37916"/>
    <lineage>
        <taxon>Bacteria</taxon>
        <taxon>Bacillati</taxon>
        <taxon>Actinomycetota</taxon>
        <taxon>Actinomycetes</taxon>
        <taxon>Mycobacteriales</taxon>
        <taxon>Mycobacteriaceae</taxon>
        <taxon>Mycolicibacterium</taxon>
    </lineage>
</organism>
<gene>
    <name evidence="3" type="ORF">MCHLDSM_01249</name>
</gene>
<dbReference type="Proteomes" id="UP000036513">
    <property type="component" value="Unassembled WGS sequence"/>
</dbReference>
<comment type="caution">
    <text evidence="3">The sequence shown here is derived from an EMBL/GenBank/DDBJ whole genome shotgun (WGS) entry which is preliminary data.</text>
</comment>
<dbReference type="InterPro" id="IPR033138">
    <property type="entry name" value="Cu_oxidase_CS"/>
</dbReference>
<dbReference type="SUPFAM" id="SSF49503">
    <property type="entry name" value="Cupredoxins"/>
    <property type="match status" value="1"/>
</dbReference>
<evidence type="ECO:0000256" key="2">
    <source>
        <dbReference type="SAM" id="MobiDB-lite"/>
    </source>
</evidence>
<dbReference type="STRING" id="37916.MCHLDSM_01249"/>
<dbReference type="RefSeq" id="WP_011777818.1">
    <property type="nucleotide sequence ID" value="NZ_JYNL01000009.1"/>
</dbReference>
<evidence type="ECO:0000256" key="1">
    <source>
        <dbReference type="ARBA" id="ARBA00022723"/>
    </source>
</evidence>
<dbReference type="PROSITE" id="PS00079">
    <property type="entry name" value="MULTICOPPER_OXIDASE1"/>
    <property type="match status" value="1"/>
</dbReference>
<reference evidence="3 4" key="1">
    <citation type="journal article" date="2015" name="Genome Biol. Evol.">
        <title>Characterization of Three Mycobacterium spp. with Potential Use in Bioremediation by Genome Sequencing and Comparative Genomics.</title>
        <authorList>
            <person name="Das S."/>
            <person name="Pettersson B.M."/>
            <person name="Behra P.R."/>
            <person name="Ramesh M."/>
            <person name="Dasgupta S."/>
            <person name="Bhattacharya A."/>
            <person name="Kirsebom L.A."/>
        </authorList>
    </citation>
    <scope>NUCLEOTIDE SEQUENCE [LARGE SCALE GENOMIC DNA]</scope>
    <source>
        <strain evidence="3 4">DSM 43826</strain>
    </source>
</reference>
<evidence type="ECO:0000313" key="4">
    <source>
        <dbReference type="Proteomes" id="UP000036513"/>
    </source>
</evidence>
<dbReference type="AlphaFoldDB" id="A0A0J6ZD30"/>
<evidence type="ECO:0008006" key="5">
    <source>
        <dbReference type="Google" id="ProtNLM"/>
    </source>
</evidence>
<accession>A0A0J6ZD30</accession>
<dbReference type="Gene3D" id="2.60.40.420">
    <property type="entry name" value="Cupredoxins - blue copper proteins"/>
    <property type="match status" value="1"/>
</dbReference>
<dbReference type="PATRIC" id="fig|37916.4.peg.1135"/>
<sequence length="259" mass="26595" precursor="true">MRSHRLWLILAIAIASVILGVTTTAIWHPGGPFGRQTPVANAPYPNAPGAWGPGSMGPGMMGPWRYPAAPPPSCSAPALPGAVVDVTLADMGAMMGPGGMMGPGMMSRGGMMGPGMMGPGWNGPNGPGQTGYRWPGMGMMRIVVTPASVPAGPVSFRVLNTGGLSHELVVLPLAQGQYPGWRVTGPDGKVDEAGSLGEASRTCGADKGDEQSPQYGIGPGGTGWTTITLTPGRYELICNIAGHYWAGMYAELDVTSPPK</sequence>
<dbReference type="GO" id="GO:0046872">
    <property type="term" value="F:metal ion binding"/>
    <property type="evidence" value="ECO:0007669"/>
    <property type="project" value="UniProtKB-KW"/>
</dbReference>
<keyword evidence="1" id="KW-0479">Metal-binding</keyword>
<name>A0A0J6ZD30_9MYCO</name>
<keyword evidence="4" id="KW-1185">Reference proteome</keyword>
<dbReference type="EMBL" id="JYNL01000009">
    <property type="protein sequence ID" value="KMO82626.1"/>
    <property type="molecule type" value="Genomic_DNA"/>
</dbReference>
<proteinExistence type="predicted"/>
<evidence type="ECO:0000313" key="3">
    <source>
        <dbReference type="EMBL" id="KMO82626.1"/>
    </source>
</evidence>